<feature type="transmembrane region" description="Helical" evidence="1">
    <location>
        <begin position="111"/>
        <end position="133"/>
    </location>
</feature>
<dbReference type="EMBL" id="STGV01000001">
    <property type="protein sequence ID" value="THV25621.1"/>
    <property type="molecule type" value="Genomic_DNA"/>
</dbReference>
<evidence type="ECO:0008006" key="4">
    <source>
        <dbReference type="Google" id="ProtNLM"/>
    </source>
</evidence>
<reference evidence="2 3" key="1">
    <citation type="submission" date="2019-04" db="EMBL/GenBank/DDBJ databases">
        <title>Genome sequence of strain shin9-1.</title>
        <authorList>
            <person name="Gao J."/>
            <person name="Sun J."/>
        </authorList>
    </citation>
    <scope>NUCLEOTIDE SEQUENCE [LARGE SCALE GENOMIC DNA]</scope>
    <source>
        <strain evidence="3">shin9-1</strain>
    </source>
</reference>
<protein>
    <recommendedName>
        <fullName evidence="4">Transmembrane protein</fullName>
    </recommendedName>
</protein>
<dbReference type="Proteomes" id="UP000308828">
    <property type="component" value="Unassembled WGS sequence"/>
</dbReference>
<feature type="transmembrane region" description="Helical" evidence="1">
    <location>
        <begin position="63"/>
        <end position="86"/>
    </location>
</feature>
<accession>A0A4S8P7M6</accession>
<name>A0A4S8P7M6_9HYPH</name>
<organism evidence="2 3">
    <name type="scientific">Peteryoungia ipomoeae</name>
    <dbReference type="NCBI Taxonomy" id="1210932"/>
    <lineage>
        <taxon>Bacteria</taxon>
        <taxon>Pseudomonadati</taxon>
        <taxon>Pseudomonadota</taxon>
        <taxon>Alphaproteobacteria</taxon>
        <taxon>Hyphomicrobiales</taxon>
        <taxon>Rhizobiaceae</taxon>
        <taxon>Peteryoungia</taxon>
    </lineage>
</organism>
<dbReference type="RefSeq" id="WP_136597457.1">
    <property type="nucleotide sequence ID" value="NZ_STGV01000001.1"/>
</dbReference>
<comment type="caution">
    <text evidence="2">The sequence shown here is derived from an EMBL/GenBank/DDBJ whole genome shotgun (WGS) entry which is preliminary data.</text>
</comment>
<gene>
    <name evidence="2" type="ORF">FAA97_05405</name>
</gene>
<feature type="transmembrane region" description="Helical" evidence="1">
    <location>
        <begin position="265"/>
        <end position="287"/>
    </location>
</feature>
<evidence type="ECO:0000256" key="1">
    <source>
        <dbReference type="SAM" id="Phobius"/>
    </source>
</evidence>
<keyword evidence="1" id="KW-1133">Transmembrane helix</keyword>
<evidence type="ECO:0000313" key="2">
    <source>
        <dbReference type="EMBL" id="THV25621.1"/>
    </source>
</evidence>
<evidence type="ECO:0000313" key="3">
    <source>
        <dbReference type="Proteomes" id="UP000308828"/>
    </source>
</evidence>
<proteinExistence type="predicted"/>
<keyword evidence="1" id="KW-0812">Transmembrane</keyword>
<sequence>MTISSEPAGLMPIESAASAVSFKSVIAGALAASAVTLVFTLIGTGLGLGMISPYPSENSSLSTIGVAAVIWLLVAQWVSAGVGGYLTGRLRTKWVGVRTDEVFFRDTAHGFLGWALSTLIVAGLLSSVVGSIVNTGTQITGAAAGTAIAAGAGTAAASSDGSSDFSLDYFTDSLLRPANPATPPSAQGDERVTAEVSRILVNGAMAGDLPEGDRDYIEQVIASRTGLSEADASARLDQTLAAIETARNEAQAAADAAKKAATTGALVSAAALMIGAFISAVAAAFGGRQRDEEEDLMIVG</sequence>
<keyword evidence="1" id="KW-0472">Membrane</keyword>
<keyword evidence="3" id="KW-1185">Reference proteome</keyword>
<dbReference type="OrthoDB" id="7032238at2"/>
<feature type="transmembrane region" description="Helical" evidence="1">
    <location>
        <begin position="25"/>
        <end position="51"/>
    </location>
</feature>
<dbReference type="AlphaFoldDB" id="A0A4S8P7M6"/>